<dbReference type="AlphaFoldDB" id="J9GJ45"/>
<reference evidence="3" key="1">
    <citation type="journal article" date="2012" name="PLoS ONE">
        <title>Gene sets for utilization of primary and secondary nutrition supplies in the distal gut of endangered iberian lynx.</title>
        <authorList>
            <person name="Alcaide M."/>
            <person name="Messina E."/>
            <person name="Richter M."/>
            <person name="Bargiela R."/>
            <person name="Peplies J."/>
            <person name="Huws S.A."/>
            <person name="Newbold C.J."/>
            <person name="Golyshin P.N."/>
            <person name="Simon M.A."/>
            <person name="Lopez G."/>
            <person name="Yakimov M.M."/>
            <person name="Ferrer M."/>
        </authorList>
    </citation>
    <scope>NUCLEOTIDE SEQUENCE</scope>
</reference>
<dbReference type="SMART" id="SM00382">
    <property type="entry name" value="AAA"/>
    <property type="match status" value="1"/>
</dbReference>
<dbReference type="InterPro" id="IPR003593">
    <property type="entry name" value="AAA+_ATPase"/>
</dbReference>
<sequence>MSYLELLSLAREPFSNSPDPDVFYGAETHALCLNRLEIAVRLKRGMNVVLGQVGTGKSTLCRCLLKRLKESETLRAYCLFDAGATTAQTFLLELTALFDCEWDGKDLQEGIGRLQSVVYDLALVQGVNPVLLIDEGQKLTAEQMEILRVLLNFETNTQKLLQIIIFAQPEFEAKMEAMPNFRDRVNECLTLETLSEEEGMAMLSHRLRMAGGEKAVHLFTPGALRCICRAGEGRPRQLIRLAHLSLLAMILSNQTQVDTRLVKIQVLKEKKFSAWTKGIGVALVVVALLAAGGWVYVQKNKPSTTEEPVVSGDISTALESEGRQSEVNHEESSVPSTADLKDQLDPVSPTALSTIESQPSDEMPSTESVTTPAPIRPVLGEVNLQQHLPVNVIADLFYSSQSAVESIRSLNPDYELLKSQTILLPQLTFTVPKQLYRNHQLAYGDFATPEEAYRAMLAWERLDPRFVVRKGADEQLHYYVMARASFSVPERAWMWLSNQRPPKDVRPQVLPPYRADEKAYCEFH</sequence>
<feature type="compositionally biased region" description="Polar residues" evidence="1">
    <location>
        <begin position="350"/>
        <end position="371"/>
    </location>
</feature>
<dbReference type="InterPro" id="IPR052026">
    <property type="entry name" value="ExeA_AAA_ATPase_DNA-bind"/>
</dbReference>
<gene>
    <name evidence="3" type="ORF">EVA_04652</name>
</gene>
<comment type="caution">
    <text evidence="3">The sequence shown here is derived from an EMBL/GenBank/DDBJ whole genome shotgun (WGS) entry which is preliminary data.</text>
</comment>
<feature type="domain" description="AAA+ ATPase" evidence="2">
    <location>
        <begin position="43"/>
        <end position="191"/>
    </location>
</feature>
<dbReference type="InterPro" id="IPR049945">
    <property type="entry name" value="AAA_22"/>
</dbReference>
<proteinExistence type="predicted"/>
<name>J9GJ45_9ZZZZ</name>
<evidence type="ECO:0000313" key="3">
    <source>
        <dbReference type="EMBL" id="EJX07239.1"/>
    </source>
</evidence>
<dbReference type="Gene3D" id="3.40.50.300">
    <property type="entry name" value="P-loop containing nucleotide triphosphate hydrolases"/>
    <property type="match status" value="1"/>
</dbReference>
<feature type="compositionally biased region" description="Basic and acidic residues" evidence="1">
    <location>
        <begin position="320"/>
        <end position="332"/>
    </location>
</feature>
<dbReference type="Pfam" id="PF13401">
    <property type="entry name" value="AAA_22"/>
    <property type="match status" value="1"/>
</dbReference>
<dbReference type="PANTHER" id="PTHR35894:SF1">
    <property type="entry name" value="PHOSPHORIBULOKINASE _ URIDINE KINASE FAMILY"/>
    <property type="match status" value="1"/>
</dbReference>
<dbReference type="PANTHER" id="PTHR35894">
    <property type="entry name" value="GENERAL SECRETION PATHWAY PROTEIN A-RELATED"/>
    <property type="match status" value="1"/>
</dbReference>
<evidence type="ECO:0000259" key="2">
    <source>
        <dbReference type="SMART" id="SM00382"/>
    </source>
</evidence>
<accession>J9GJ45</accession>
<dbReference type="GO" id="GO:0016887">
    <property type="term" value="F:ATP hydrolysis activity"/>
    <property type="evidence" value="ECO:0007669"/>
    <property type="project" value="InterPro"/>
</dbReference>
<evidence type="ECO:0000256" key="1">
    <source>
        <dbReference type="SAM" id="MobiDB-lite"/>
    </source>
</evidence>
<organism evidence="3">
    <name type="scientific">gut metagenome</name>
    <dbReference type="NCBI Taxonomy" id="749906"/>
    <lineage>
        <taxon>unclassified sequences</taxon>
        <taxon>metagenomes</taxon>
        <taxon>organismal metagenomes</taxon>
    </lineage>
</organism>
<protein>
    <submittedName>
        <fullName evidence="3">General secretion pathway protein A</fullName>
    </submittedName>
</protein>
<dbReference type="SUPFAM" id="SSF52540">
    <property type="entry name" value="P-loop containing nucleoside triphosphate hydrolases"/>
    <property type="match status" value="1"/>
</dbReference>
<dbReference type="InterPro" id="IPR027417">
    <property type="entry name" value="P-loop_NTPase"/>
</dbReference>
<feature type="region of interest" description="Disordered" evidence="1">
    <location>
        <begin position="318"/>
        <end position="373"/>
    </location>
</feature>
<dbReference type="EMBL" id="AMCI01000932">
    <property type="protein sequence ID" value="EJX07239.1"/>
    <property type="molecule type" value="Genomic_DNA"/>
</dbReference>